<gene>
    <name evidence="1" type="ORF">MTR67_021486</name>
</gene>
<dbReference type="PANTHER" id="PTHR31111:SF44">
    <property type="entry name" value="F-BOX DOMAIN-CONTAINING PROTEIN"/>
    <property type="match status" value="1"/>
</dbReference>
<dbReference type="Proteomes" id="UP001234989">
    <property type="component" value="Chromosome 5"/>
</dbReference>
<accession>A0AAF0TPZ6</accession>
<dbReference type="NCBIfam" id="TIGR01640">
    <property type="entry name" value="F_box_assoc_1"/>
    <property type="match status" value="1"/>
</dbReference>
<proteinExistence type="predicted"/>
<reference evidence="1" key="1">
    <citation type="submission" date="2023-08" db="EMBL/GenBank/DDBJ databases">
        <title>A de novo genome assembly of Solanum verrucosum Schlechtendal, a Mexican diploid species geographically isolated from the other diploid A-genome species in potato relatives.</title>
        <authorList>
            <person name="Hosaka K."/>
        </authorList>
    </citation>
    <scope>NUCLEOTIDE SEQUENCE</scope>
    <source>
        <tissue evidence="1">Young leaves</tissue>
    </source>
</reference>
<protein>
    <recommendedName>
        <fullName evidence="3">F-box family protein</fullName>
    </recommendedName>
</protein>
<keyword evidence="2" id="KW-1185">Reference proteome</keyword>
<evidence type="ECO:0008006" key="3">
    <source>
        <dbReference type="Google" id="ProtNLM"/>
    </source>
</evidence>
<dbReference type="EMBL" id="CP133616">
    <property type="protein sequence ID" value="WMV28101.1"/>
    <property type="molecule type" value="Genomic_DNA"/>
</dbReference>
<dbReference type="PANTHER" id="PTHR31111">
    <property type="entry name" value="BNAA05G37150D PROTEIN-RELATED"/>
    <property type="match status" value="1"/>
</dbReference>
<organism evidence="1 2">
    <name type="scientific">Solanum verrucosum</name>
    <dbReference type="NCBI Taxonomy" id="315347"/>
    <lineage>
        <taxon>Eukaryota</taxon>
        <taxon>Viridiplantae</taxon>
        <taxon>Streptophyta</taxon>
        <taxon>Embryophyta</taxon>
        <taxon>Tracheophyta</taxon>
        <taxon>Spermatophyta</taxon>
        <taxon>Magnoliopsida</taxon>
        <taxon>eudicotyledons</taxon>
        <taxon>Gunneridae</taxon>
        <taxon>Pentapetalae</taxon>
        <taxon>asterids</taxon>
        <taxon>lamiids</taxon>
        <taxon>Solanales</taxon>
        <taxon>Solanaceae</taxon>
        <taxon>Solanoideae</taxon>
        <taxon>Solaneae</taxon>
        <taxon>Solanum</taxon>
    </lineage>
</organism>
<name>A0AAF0TPZ6_SOLVR</name>
<evidence type="ECO:0000313" key="1">
    <source>
        <dbReference type="EMBL" id="WMV28101.1"/>
    </source>
</evidence>
<dbReference type="InterPro" id="IPR017451">
    <property type="entry name" value="F-box-assoc_interact_dom"/>
</dbReference>
<sequence>MYHKRSSSNFPSLLLTVNDSVYFLVELKADDSQPLKRNIVLSPMFHLPSPNLRLIGSCNGFVCLLNGHVGTNHLVYISNPILGEYYKVKMPEREERIRVAYAFCFSGASRQYKAPEPLCKSSFSNANVNGVVHWMNTDKNDRIYSFNSWTEKVKTLLAPRGLKTSSYDLTLVELGNCLCLCDTNHSQYVDIWWMEEYGIAESWTKDRILKDTIQPNIRCDRFIPISTWKDGEILMQRDRATQVVSYNPKEKKFTKVKVYLGFAASSEVSRQYKVLRSVVSNFDRHPQVSELEVYTLGVDEKWRYVGEAPQPLSITFSKANVNGVVHWMNSGKNDSIYSFNSWTEEVKSLLAPRGLKTPSYKLVLVELGNCLCLCNPNDSEYVDIWWMREYGIAESWSKTRILKDTIQPDISWDRFIPISTWKDGEILMQRDSGTQVVSYNPKEKRFTKVKVYLGLAATSYIPSFYSIKTVIGESSQVSYTFPKIDIV</sequence>
<evidence type="ECO:0000313" key="2">
    <source>
        <dbReference type="Proteomes" id="UP001234989"/>
    </source>
</evidence>
<dbReference type="AlphaFoldDB" id="A0AAF0TPZ6"/>